<comment type="caution">
    <text evidence="1">The sequence shown here is derived from an EMBL/GenBank/DDBJ whole genome shotgun (WGS) entry which is preliminary data.</text>
</comment>
<organism evidence="1 2">
    <name type="scientific">Camellia lanceoleosa</name>
    <dbReference type="NCBI Taxonomy" id="1840588"/>
    <lineage>
        <taxon>Eukaryota</taxon>
        <taxon>Viridiplantae</taxon>
        <taxon>Streptophyta</taxon>
        <taxon>Embryophyta</taxon>
        <taxon>Tracheophyta</taxon>
        <taxon>Spermatophyta</taxon>
        <taxon>Magnoliopsida</taxon>
        <taxon>eudicotyledons</taxon>
        <taxon>Gunneridae</taxon>
        <taxon>Pentapetalae</taxon>
        <taxon>asterids</taxon>
        <taxon>Ericales</taxon>
        <taxon>Theaceae</taxon>
        <taxon>Camellia</taxon>
    </lineage>
</organism>
<protein>
    <submittedName>
        <fullName evidence="1">Uncharacterized protein</fullName>
    </submittedName>
</protein>
<keyword evidence="2" id="KW-1185">Reference proteome</keyword>
<name>A0ACC0GTN4_9ERIC</name>
<evidence type="ECO:0000313" key="1">
    <source>
        <dbReference type="EMBL" id="KAI8003892.1"/>
    </source>
</evidence>
<sequence length="74" mass="8324">MPTFCSPPPLTNATLLGEEREVLQQLLKASQDKRYVVWQILNEGCSTNICWADQLDGYNSFAVQIEASRFDGES</sequence>
<evidence type="ECO:0000313" key="2">
    <source>
        <dbReference type="Proteomes" id="UP001060215"/>
    </source>
</evidence>
<gene>
    <name evidence="1" type="ORF">LOK49_LG08G00194</name>
</gene>
<dbReference type="EMBL" id="CM045766">
    <property type="protein sequence ID" value="KAI8003892.1"/>
    <property type="molecule type" value="Genomic_DNA"/>
</dbReference>
<reference evidence="1 2" key="1">
    <citation type="journal article" date="2022" name="Plant J.">
        <title>Chromosome-level genome of Camellia lanceoleosa provides a valuable resource for understanding genome evolution and self-incompatibility.</title>
        <authorList>
            <person name="Gong W."/>
            <person name="Xiao S."/>
            <person name="Wang L."/>
            <person name="Liao Z."/>
            <person name="Chang Y."/>
            <person name="Mo W."/>
            <person name="Hu G."/>
            <person name="Li W."/>
            <person name="Zhao G."/>
            <person name="Zhu H."/>
            <person name="Hu X."/>
            <person name="Ji K."/>
            <person name="Xiang X."/>
            <person name="Song Q."/>
            <person name="Yuan D."/>
            <person name="Jin S."/>
            <person name="Zhang L."/>
        </authorList>
    </citation>
    <scope>NUCLEOTIDE SEQUENCE [LARGE SCALE GENOMIC DNA]</scope>
    <source>
        <strain evidence="1">SQ_2022a</strain>
    </source>
</reference>
<proteinExistence type="predicted"/>
<accession>A0ACC0GTN4</accession>
<dbReference type="Proteomes" id="UP001060215">
    <property type="component" value="Chromosome 9"/>
</dbReference>